<dbReference type="EMBL" id="MU007019">
    <property type="protein sequence ID" value="KAF2433759.1"/>
    <property type="molecule type" value="Genomic_DNA"/>
</dbReference>
<feature type="compositionally biased region" description="Basic and acidic residues" evidence="1">
    <location>
        <begin position="42"/>
        <end position="53"/>
    </location>
</feature>
<dbReference type="Gene3D" id="3.80.10.10">
    <property type="entry name" value="Ribonuclease Inhibitor"/>
    <property type="match status" value="1"/>
</dbReference>
<dbReference type="InterPro" id="IPR032675">
    <property type="entry name" value="LRR_dom_sf"/>
</dbReference>
<keyword evidence="3" id="KW-1185">Reference proteome</keyword>
<reference evidence="2" key="1">
    <citation type="journal article" date="2020" name="Stud. Mycol.">
        <title>101 Dothideomycetes genomes: a test case for predicting lifestyles and emergence of pathogens.</title>
        <authorList>
            <person name="Haridas S."/>
            <person name="Albert R."/>
            <person name="Binder M."/>
            <person name="Bloem J."/>
            <person name="Labutti K."/>
            <person name="Salamov A."/>
            <person name="Andreopoulos B."/>
            <person name="Baker S."/>
            <person name="Barry K."/>
            <person name="Bills G."/>
            <person name="Bluhm B."/>
            <person name="Cannon C."/>
            <person name="Castanera R."/>
            <person name="Culley D."/>
            <person name="Daum C."/>
            <person name="Ezra D."/>
            <person name="Gonzalez J."/>
            <person name="Henrissat B."/>
            <person name="Kuo A."/>
            <person name="Liang C."/>
            <person name="Lipzen A."/>
            <person name="Lutzoni F."/>
            <person name="Magnuson J."/>
            <person name="Mondo S."/>
            <person name="Nolan M."/>
            <person name="Ohm R."/>
            <person name="Pangilinan J."/>
            <person name="Park H.-J."/>
            <person name="Ramirez L."/>
            <person name="Alfaro M."/>
            <person name="Sun H."/>
            <person name="Tritt A."/>
            <person name="Yoshinaga Y."/>
            <person name="Zwiers L.-H."/>
            <person name="Turgeon B."/>
            <person name="Goodwin S."/>
            <person name="Spatafora J."/>
            <person name="Crous P."/>
            <person name="Grigoriev I."/>
        </authorList>
    </citation>
    <scope>NUCLEOTIDE SEQUENCE</scope>
    <source>
        <strain evidence="2">CBS 130266</strain>
    </source>
</reference>
<dbReference type="Proteomes" id="UP000800235">
    <property type="component" value="Unassembled WGS sequence"/>
</dbReference>
<dbReference type="OrthoDB" id="3929397at2759"/>
<feature type="region of interest" description="Disordered" evidence="1">
    <location>
        <begin position="42"/>
        <end position="68"/>
    </location>
</feature>
<organism evidence="2 3">
    <name type="scientific">Tothia fuscella</name>
    <dbReference type="NCBI Taxonomy" id="1048955"/>
    <lineage>
        <taxon>Eukaryota</taxon>
        <taxon>Fungi</taxon>
        <taxon>Dikarya</taxon>
        <taxon>Ascomycota</taxon>
        <taxon>Pezizomycotina</taxon>
        <taxon>Dothideomycetes</taxon>
        <taxon>Pleosporomycetidae</taxon>
        <taxon>Venturiales</taxon>
        <taxon>Cylindrosympodiaceae</taxon>
        <taxon>Tothia</taxon>
    </lineage>
</organism>
<proteinExistence type="predicted"/>
<feature type="compositionally biased region" description="Polar residues" evidence="1">
    <location>
        <begin position="54"/>
        <end position="68"/>
    </location>
</feature>
<evidence type="ECO:0000313" key="3">
    <source>
        <dbReference type="Proteomes" id="UP000800235"/>
    </source>
</evidence>
<evidence type="ECO:0000256" key="1">
    <source>
        <dbReference type="SAM" id="MobiDB-lite"/>
    </source>
</evidence>
<sequence>MTSSRLELKSLEDVAAVITRLKERPNFLTPVKVIHVEFDHESELGSDEKESKNTEQIQGSSDPVGSSSTLCADITEIIESIAKHSTLEDFQWEFYDGKTSPRPEAFWIALAKTSSTLKALRLGFAEHEIHKLREKKIDPFPTPMQALESLVLDLSGGHGDNAEYFDRGLHHMKNLRSLELDLPSCDLENCRIQGLTYEWDFPQLAHLSISAYYGSSSDILNFVNRHRKIEFLHFNVEFEEPFQFSPSVLPSLRALSVGYSCSDDNARELVATRSIAAFRFDTKFHNISTLKSLQAEKLRCLELDSLSWEDLAVKSDFVNLLPTFVSLEEFGLEFQSEDTTWTDDNDCWVHPEPLKATDLESALDVLSSIPTLRAIRMTDRRSSPLPTSFTESLPSCIPSILEYIQWGDEGSRTLFKIERIELSGGTKTAKAVELDDMIWTGLATIDLADVRAPLRAVPGKRGRGFWGKTSILDHSHGEATS</sequence>
<comment type="caution">
    <text evidence="2">The sequence shown here is derived from an EMBL/GenBank/DDBJ whole genome shotgun (WGS) entry which is preliminary data.</text>
</comment>
<evidence type="ECO:0000313" key="2">
    <source>
        <dbReference type="EMBL" id="KAF2433759.1"/>
    </source>
</evidence>
<name>A0A9P4U0N2_9PEZI</name>
<dbReference type="AlphaFoldDB" id="A0A9P4U0N2"/>
<dbReference type="SUPFAM" id="SSF52047">
    <property type="entry name" value="RNI-like"/>
    <property type="match status" value="1"/>
</dbReference>
<accession>A0A9P4U0N2</accession>
<protein>
    <submittedName>
        <fullName evidence="2">Uncharacterized protein</fullName>
    </submittedName>
</protein>
<gene>
    <name evidence="2" type="ORF">EJ08DRAFT_694242</name>
</gene>